<keyword evidence="2" id="KW-0812">Transmembrane</keyword>
<feature type="domain" description="Thioredoxin-like fold" evidence="3">
    <location>
        <begin position="132"/>
        <end position="250"/>
    </location>
</feature>
<dbReference type="Pfam" id="PF13462">
    <property type="entry name" value="Thioredoxin_4"/>
    <property type="match status" value="1"/>
</dbReference>
<feature type="compositionally biased region" description="Pro residues" evidence="1">
    <location>
        <begin position="12"/>
        <end position="47"/>
    </location>
</feature>
<reference evidence="4 5" key="1">
    <citation type="journal article" date="2019" name="Int. J. Syst. Evol. Microbiol.">
        <title>The Global Catalogue of Microorganisms (GCM) 10K type strain sequencing project: providing services to taxonomists for standard genome sequencing and annotation.</title>
        <authorList>
            <consortium name="The Broad Institute Genomics Platform"/>
            <consortium name="The Broad Institute Genome Sequencing Center for Infectious Disease"/>
            <person name="Wu L."/>
            <person name="Ma J."/>
        </authorList>
    </citation>
    <scope>NUCLEOTIDE SEQUENCE [LARGE SCALE GENOMIC DNA]</scope>
    <source>
        <strain evidence="4 5">JCM 15313</strain>
    </source>
</reference>
<proteinExistence type="predicted"/>
<dbReference type="Gene3D" id="3.40.30.10">
    <property type="entry name" value="Glutaredoxin"/>
    <property type="match status" value="1"/>
</dbReference>
<accession>A0ABN2T2U3</accession>
<evidence type="ECO:0000313" key="4">
    <source>
        <dbReference type="EMBL" id="GAA1997532.1"/>
    </source>
</evidence>
<dbReference type="SUPFAM" id="SSF52833">
    <property type="entry name" value="Thioredoxin-like"/>
    <property type="match status" value="1"/>
</dbReference>
<dbReference type="Proteomes" id="UP001501585">
    <property type="component" value="Unassembled WGS sequence"/>
</dbReference>
<feature type="region of interest" description="Disordered" evidence="1">
    <location>
        <begin position="1"/>
        <end position="49"/>
    </location>
</feature>
<feature type="region of interest" description="Disordered" evidence="1">
    <location>
        <begin position="83"/>
        <end position="118"/>
    </location>
</feature>
<protein>
    <submittedName>
        <fullName evidence="4">Thioredoxin domain-containing protein</fullName>
    </submittedName>
</protein>
<sequence>MTFPPQGGNGPQPHPEQPRPPQGPPHPPQAPVPPAYGMPPTGGPPPGGGTSKTPLIVAIMVAGVLAVALVAVLAVVALGTGSDHGTAGGTAAQEEAADGSAPEHGKAGGNNGDGPERLQEDGSVVLAEQGANAPVVEVYADFQCPACKQFEAASGDTLRRLATDGEAIVHYRPVSIFSQQPAPLSSNSLRAAAAARAAADYGKFAEFSEVLFENQPTEGESGFSVRDLSAWGEDVGIDDPAFADRVKDEDEIVATYVDDYTPRLTREAQDKLGAAKLSTMTVGDLIAWGDDNGVDSSFLDGTYVGEVLTATSSVSDRYSGDDAFTGTPTVYINGKKVAPDDAFRPKALKKAVEDASPGEVSTGNA</sequence>
<evidence type="ECO:0000259" key="3">
    <source>
        <dbReference type="Pfam" id="PF13462"/>
    </source>
</evidence>
<feature type="transmembrane region" description="Helical" evidence="2">
    <location>
        <begin position="55"/>
        <end position="78"/>
    </location>
</feature>
<evidence type="ECO:0000256" key="2">
    <source>
        <dbReference type="SAM" id="Phobius"/>
    </source>
</evidence>
<keyword evidence="2" id="KW-0472">Membrane</keyword>
<organism evidence="4 5">
    <name type="scientific">Nocardiopsis rhodophaea</name>
    <dbReference type="NCBI Taxonomy" id="280238"/>
    <lineage>
        <taxon>Bacteria</taxon>
        <taxon>Bacillati</taxon>
        <taxon>Actinomycetota</taxon>
        <taxon>Actinomycetes</taxon>
        <taxon>Streptosporangiales</taxon>
        <taxon>Nocardiopsidaceae</taxon>
        <taxon>Nocardiopsis</taxon>
    </lineage>
</organism>
<dbReference type="InterPro" id="IPR036249">
    <property type="entry name" value="Thioredoxin-like_sf"/>
</dbReference>
<evidence type="ECO:0000313" key="5">
    <source>
        <dbReference type="Proteomes" id="UP001501585"/>
    </source>
</evidence>
<comment type="caution">
    <text evidence="4">The sequence shown here is derived from an EMBL/GenBank/DDBJ whole genome shotgun (WGS) entry which is preliminary data.</text>
</comment>
<keyword evidence="5" id="KW-1185">Reference proteome</keyword>
<dbReference type="InterPro" id="IPR012336">
    <property type="entry name" value="Thioredoxin-like_fold"/>
</dbReference>
<name>A0ABN2T2U3_9ACTN</name>
<dbReference type="EMBL" id="BAAAPC010000009">
    <property type="protein sequence ID" value="GAA1997532.1"/>
    <property type="molecule type" value="Genomic_DNA"/>
</dbReference>
<evidence type="ECO:0000256" key="1">
    <source>
        <dbReference type="SAM" id="MobiDB-lite"/>
    </source>
</evidence>
<dbReference type="CDD" id="cd02972">
    <property type="entry name" value="DsbA_family"/>
    <property type="match status" value="1"/>
</dbReference>
<keyword evidence="2" id="KW-1133">Transmembrane helix</keyword>
<gene>
    <name evidence="4" type="ORF">GCM10009799_25710</name>
</gene>